<accession>A0A5Q6RRH2</accession>
<evidence type="ECO:0000313" key="10">
    <source>
        <dbReference type="EMBL" id="KAA1420604.1"/>
    </source>
</evidence>
<dbReference type="OrthoDB" id="5195391at2"/>
<evidence type="ECO:0000256" key="4">
    <source>
        <dbReference type="ARBA" id="ARBA00022475"/>
    </source>
</evidence>
<evidence type="ECO:0000256" key="5">
    <source>
        <dbReference type="ARBA" id="ARBA00022692"/>
    </source>
</evidence>
<feature type="region of interest" description="Disordered" evidence="8">
    <location>
        <begin position="232"/>
        <end position="267"/>
    </location>
</feature>
<dbReference type="InterPro" id="IPR011606">
    <property type="entry name" value="Brnchd-chn_aa_trnsp_permease"/>
</dbReference>
<gene>
    <name evidence="10" type="ORF">FE697_016785</name>
</gene>
<keyword evidence="4" id="KW-1003">Cell membrane</keyword>
<evidence type="ECO:0000256" key="3">
    <source>
        <dbReference type="ARBA" id="ARBA00022448"/>
    </source>
</evidence>
<evidence type="ECO:0000256" key="1">
    <source>
        <dbReference type="ARBA" id="ARBA00004651"/>
    </source>
</evidence>
<feature type="compositionally biased region" description="Basic and acidic residues" evidence="8">
    <location>
        <begin position="232"/>
        <end position="253"/>
    </location>
</feature>
<evidence type="ECO:0000256" key="7">
    <source>
        <dbReference type="ARBA" id="ARBA00023136"/>
    </source>
</evidence>
<comment type="similarity">
    <text evidence="2">Belongs to the AzlC family.</text>
</comment>
<keyword evidence="6 9" id="KW-1133">Transmembrane helix</keyword>
<dbReference type="PANTHER" id="PTHR34979">
    <property type="entry name" value="INNER MEMBRANE PROTEIN YGAZ"/>
    <property type="match status" value="1"/>
</dbReference>
<sequence length="267" mass="27563">MSPEVTEPTDRSIVVDSLGVGLATGAYGISFGAIGTASGLTVAQTCVLSLLMFSGASQFAFAGVVASGGNPLTGGVTAFLLGSRNMFYGLGMAPRLRVHGWRRLLAAHLVIDESTAMGVARESDRHARIGFYVTGTSIFVLWNLMTFVGALAGNALGDPRTYGLDAAVGAAFLALLWPRLTAWPQRVVAAIGALVAIGAVPLTPAGAPIIIGGAVAVVVGLWLTRRESEAEITDSLEHPAEPHHHGHGHHPDDPPDPSGAGDKETES</sequence>
<name>A0A5Q6RRH2_9ACTN</name>
<dbReference type="PANTHER" id="PTHR34979:SF1">
    <property type="entry name" value="INNER MEMBRANE PROTEIN YGAZ"/>
    <property type="match status" value="1"/>
</dbReference>
<reference evidence="10 11" key="1">
    <citation type="submission" date="2019-09" db="EMBL/GenBank/DDBJ databases">
        <title>Mumia zhuanghuii sp. nov. isolated from the intestinal contents of plateau pika (Ochotona curzoniae) in the Qinghai-Tibet plateau of China.</title>
        <authorList>
            <person name="Tian Z."/>
        </authorList>
    </citation>
    <scope>NUCLEOTIDE SEQUENCE [LARGE SCALE GENOMIC DNA]</scope>
    <source>
        <strain evidence="11">350</strain>
    </source>
</reference>
<comment type="subcellular location">
    <subcellularLocation>
        <location evidence="1">Cell membrane</location>
        <topology evidence="1">Multi-pass membrane protein</topology>
    </subcellularLocation>
</comment>
<evidence type="ECO:0000256" key="2">
    <source>
        <dbReference type="ARBA" id="ARBA00010735"/>
    </source>
</evidence>
<evidence type="ECO:0000256" key="9">
    <source>
        <dbReference type="SAM" id="Phobius"/>
    </source>
</evidence>
<keyword evidence="7 9" id="KW-0472">Membrane</keyword>
<feature type="transmembrane region" description="Helical" evidence="9">
    <location>
        <begin position="131"/>
        <end position="156"/>
    </location>
</feature>
<dbReference type="Pfam" id="PF03591">
    <property type="entry name" value="AzlC"/>
    <property type="match status" value="1"/>
</dbReference>
<keyword evidence="5 9" id="KW-0812">Transmembrane</keyword>
<dbReference type="GO" id="GO:0005886">
    <property type="term" value="C:plasma membrane"/>
    <property type="evidence" value="ECO:0007669"/>
    <property type="project" value="UniProtKB-SubCell"/>
</dbReference>
<dbReference type="EMBL" id="VDFQ02000005">
    <property type="protein sequence ID" value="KAA1420604.1"/>
    <property type="molecule type" value="Genomic_DNA"/>
</dbReference>
<comment type="caution">
    <text evidence="10">The sequence shown here is derived from an EMBL/GenBank/DDBJ whole genome shotgun (WGS) entry which is preliminary data.</text>
</comment>
<proteinExistence type="inferred from homology"/>
<dbReference type="Proteomes" id="UP000307768">
    <property type="component" value="Unassembled WGS sequence"/>
</dbReference>
<keyword evidence="3" id="KW-0813">Transport</keyword>
<organism evidence="10 11">
    <name type="scientific">Mumia zhuanghuii</name>
    <dbReference type="NCBI Taxonomy" id="2585211"/>
    <lineage>
        <taxon>Bacteria</taxon>
        <taxon>Bacillati</taxon>
        <taxon>Actinomycetota</taxon>
        <taxon>Actinomycetes</taxon>
        <taxon>Propionibacteriales</taxon>
        <taxon>Nocardioidaceae</taxon>
        <taxon>Mumia</taxon>
    </lineage>
</organism>
<protein>
    <submittedName>
        <fullName evidence="10">Branched-chain amino acid ABC transporter permease</fullName>
    </submittedName>
</protein>
<feature type="transmembrane region" description="Helical" evidence="9">
    <location>
        <begin position="162"/>
        <end position="180"/>
    </location>
</feature>
<feature type="transmembrane region" description="Helical" evidence="9">
    <location>
        <begin position="187"/>
        <end position="203"/>
    </location>
</feature>
<dbReference type="GO" id="GO:1903785">
    <property type="term" value="P:L-valine transmembrane transport"/>
    <property type="evidence" value="ECO:0007669"/>
    <property type="project" value="TreeGrafter"/>
</dbReference>
<evidence type="ECO:0000256" key="6">
    <source>
        <dbReference type="ARBA" id="ARBA00022989"/>
    </source>
</evidence>
<evidence type="ECO:0000313" key="11">
    <source>
        <dbReference type="Proteomes" id="UP000307768"/>
    </source>
</evidence>
<feature type="transmembrane region" description="Helical" evidence="9">
    <location>
        <begin position="12"/>
        <end position="34"/>
    </location>
</feature>
<evidence type="ECO:0000256" key="8">
    <source>
        <dbReference type="SAM" id="MobiDB-lite"/>
    </source>
</evidence>
<dbReference type="AlphaFoldDB" id="A0A5Q6RRH2"/>